<proteinExistence type="predicted"/>
<evidence type="ECO:0000256" key="1">
    <source>
        <dbReference type="ARBA" id="ARBA00022723"/>
    </source>
</evidence>
<dbReference type="Proteomes" id="UP000267606">
    <property type="component" value="Unassembled WGS sequence"/>
</dbReference>
<keyword evidence="6" id="KW-1185">Reference proteome</keyword>
<dbReference type="GO" id="GO:0006357">
    <property type="term" value="P:regulation of transcription by RNA polymerase II"/>
    <property type="evidence" value="ECO:0007669"/>
    <property type="project" value="TreeGrafter"/>
</dbReference>
<keyword evidence="2" id="KW-0863">Zinc-finger</keyword>
<dbReference type="PANTHER" id="PTHR12374:SF63">
    <property type="entry name" value="TRANSCRIPTIONAL ADAPTER 2-BETA"/>
    <property type="match status" value="1"/>
</dbReference>
<dbReference type="PANTHER" id="PTHR12374">
    <property type="entry name" value="TRANSCRIPTIONAL ADAPTOR 2 ADA2 -RELATED"/>
    <property type="match status" value="1"/>
</dbReference>
<feature type="domain" description="ZZ-type" evidence="4">
    <location>
        <begin position="54"/>
        <end position="106"/>
    </location>
</feature>
<dbReference type="GO" id="GO:0003713">
    <property type="term" value="F:transcription coactivator activity"/>
    <property type="evidence" value="ECO:0007669"/>
    <property type="project" value="TreeGrafter"/>
</dbReference>
<gene>
    <name evidence="5" type="ORF">OFLC_LOCUS5109</name>
</gene>
<evidence type="ECO:0000313" key="5">
    <source>
        <dbReference type="EMBL" id="VDO42097.1"/>
    </source>
</evidence>
<evidence type="ECO:0000313" key="7">
    <source>
        <dbReference type="WBParaSite" id="OFLC_0000510501-mRNA-1"/>
    </source>
</evidence>
<dbReference type="AlphaFoldDB" id="A0A183HC94"/>
<dbReference type="GO" id="GO:0008270">
    <property type="term" value="F:zinc ion binding"/>
    <property type="evidence" value="ECO:0007669"/>
    <property type="project" value="UniProtKB-KW"/>
</dbReference>
<dbReference type="GO" id="GO:0006338">
    <property type="term" value="P:chromatin remodeling"/>
    <property type="evidence" value="ECO:0007669"/>
    <property type="project" value="TreeGrafter"/>
</dbReference>
<keyword evidence="1" id="KW-0479">Metal-binding</keyword>
<dbReference type="WBParaSite" id="OFLC_0000510501-mRNA-1">
    <property type="protein sequence ID" value="OFLC_0000510501-mRNA-1"/>
    <property type="gene ID" value="OFLC_0000510501"/>
</dbReference>
<evidence type="ECO:0000256" key="3">
    <source>
        <dbReference type="ARBA" id="ARBA00022833"/>
    </source>
</evidence>
<dbReference type="InterPro" id="IPR000433">
    <property type="entry name" value="Znf_ZZ"/>
</dbReference>
<organism evidence="7">
    <name type="scientific">Onchocerca flexuosa</name>
    <dbReference type="NCBI Taxonomy" id="387005"/>
    <lineage>
        <taxon>Eukaryota</taxon>
        <taxon>Metazoa</taxon>
        <taxon>Ecdysozoa</taxon>
        <taxon>Nematoda</taxon>
        <taxon>Chromadorea</taxon>
        <taxon>Rhabditida</taxon>
        <taxon>Spirurina</taxon>
        <taxon>Spiruromorpha</taxon>
        <taxon>Filarioidea</taxon>
        <taxon>Onchocercidae</taxon>
        <taxon>Onchocerca</taxon>
    </lineage>
</organism>
<dbReference type="Pfam" id="PF25299">
    <property type="entry name" value="ZZ_ADA2"/>
    <property type="match status" value="1"/>
</dbReference>
<evidence type="ECO:0000259" key="4">
    <source>
        <dbReference type="Pfam" id="PF25299"/>
    </source>
</evidence>
<dbReference type="GO" id="GO:0003682">
    <property type="term" value="F:chromatin binding"/>
    <property type="evidence" value="ECO:0007669"/>
    <property type="project" value="TreeGrafter"/>
</dbReference>
<sequence>MTDAIGTEGDSESWRERSFHRSNGDILVNLTCQCNPEIAEIARVNGMATDKIMCCNCEISLESAKCIYVQCDNCQKKGIDVKLCVFCFRMGAECGPHKRGHAYTVVDRKGPSLFPTTSDKHWGWKEDLKLIKAAHKYKLGNWYVLM</sequence>
<reference evidence="7" key="1">
    <citation type="submission" date="2016-06" db="UniProtKB">
        <authorList>
            <consortium name="WormBaseParasite"/>
        </authorList>
    </citation>
    <scope>IDENTIFICATION</scope>
</reference>
<evidence type="ECO:0000256" key="2">
    <source>
        <dbReference type="ARBA" id="ARBA00022771"/>
    </source>
</evidence>
<keyword evidence="3" id="KW-0862">Zinc</keyword>
<accession>A0A183HC94</accession>
<dbReference type="STRING" id="387005.A0A183HC94"/>
<name>A0A183HC94_9BILA</name>
<dbReference type="GO" id="GO:0070461">
    <property type="term" value="C:SAGA-type complex"/>
    <property type="evidence" value="ECO:0007669"/>
    <property type="project" value="TreeGrafter"/>
</dbReference>
<evidence type="ECO:0000313" key="6">
    <source>
        <dbReference type="Proteomes" id="UP000267606"/>
    </source>
</evidence>
<reference evidence="5 6" key="2">
    <citation type="submission" date="2018-11" db="EMBL/GenBank/DDBJ databases">
        <authorList>
            <consortium name="Pathogen Informatics"/>
        </authorList>
    </citation>
    <scope>NUCLEOTIDE SEQUENCE [LARGE SCALE GENOMIC DNA]</scope>
</reference>
<dbReference type="EMBL" id="UZAJ01004224">
    <property type="protein sequence ID" value="VDO42097.1"/>
    <property type="molecule type" value="Genomic_DNA"/>
</dbReference>
<protein>
    <submittedName>
        <fullName evidence="7">ZZ-type domain-containing protein</fullName>
    </submittedName>
</protein>
<dbReference type="GO" id="GO:0005634">
    <property type="term" value="C:nucleus"/>
    <property type="evidence" value="ECO:0007669"/>
    <property type="project" value="TreeGrafter"/>
</dbReference>